<sequence length="200" mass="22510">MKKPITILSLFMLSSCSFAEQNRPELEYNFSSCGQSILYGKTLIKICATRDFIAAEPRKRKKDWLAFLAAEGSSGYKGSRESVGGILEFQNQELNLQGYVWDFSKQGSPSLILRGHDSIIKNGTIINAKIYLGGGYRSPNFTTIKQETSTIDEMKFPYAKKDSFDKQSIENFSMENINFNGDLLYISSWNSGFLNSNLIS</sequence>
<accession>A0A811G7Q3</accession>
<evidence type="ECO:0000313" key="2">
    <source>
        <dbReference type="EMBL" id="CAB1211138.1"/>
    </source>
</evidence>
<proteinExistence type="predicted"/>
<evidence type="ECO:0000313" key="3">
    <source>
        <dbReference type="Proteomes" id="UP000489961"/>
    </source>
</evidence>
<reference evidence="2 3" key="1">
    <citation type="submission" date="2020-02" db="EMBL/GenBank/DDBJ databases">
        <authorList>
            <person name="Chaudhuri R."/>
        </authorList>
    </citation>
    <scope>NUCLEOTIDE SEQUENCE [LARGE SCALE GENOMIC DNA]</scope>
    <source>
        <strain evidence="2">SFB21</strain>
    </source>
</reference>
<dbReference type="AlphaFoldDB" id="A0A811G7Q3"/>
<feature type="chain" id="PRO_5032745708" description="Lipoprotein" evidence="1">
    <location>
        <begin position="20"/>
        <end position="200"/>
    </location>
</feature>
<dbReference type="PROSITE" id="PS51257">
    <property type="entry name" value="PROKAR_LIPOPROTEIN"/>
    <property type="match status" value="1"/>
</dbReference>
<name>A0A811G7Q3_9GAMM</name>
<dbReference type="Proteomes" id="UP000489961">
    <property type="component" value="Unassembled WGS sequence"/>
</dbReference>
<comment type="caution">
    <text evidence="2">The sequence shown here is derived from an EMBL/GenBank/DDBJ whole genome shotgun (WGS) entry which is preliminary data.</text>
</comment>
<dbReference type="EMBL" id="CADDTS010000015">
    <property type="protein sequence ID" value="CAB1211138.1"/>
    <property type="molecule type" value="Genomic_DNA"/>
</dbReference>
<organism evidence="2 3">
    <name type="scientific">Acinetobacter bouvetii</name>
    <dbReference type="NCBI Taxonomy" id="202951"/>
    <lineage>
        <taxon>Bacteria</taxon>
        <taxon>Pseudomonadati</taxon>
        <taxon>Pseudomonadota</taxon>
        <taxon>Gammaproteobacteria</taxon>
        <taxon>Moraxellales</taxon>
        <taxon>Moraxellaceae</taxon>
        <taxon>Acinetobacter</taxon>
    </lineage>
</organism>
<gene>
    <name evidence="2" type="ORF">SFB21_0906</name>
</gene>
<feature type="signal peptide" evidence="1">
    <location>
        <begin position="1"/>
        <end position="19"/>
    </location>
</feature>
<dbReference type="RefSeq" id="WP_174558856.1">
    <property type="nucleotide sequence ID" value="NZ_CADDTS010000015.1"/>
</dbReference>
<evidence type="ECO:0008006" key="4">
    <source>
        <dbReference type="Google" id="ProtNLM"/>
    </source>
</evidence>
<protein>
    <recommendedName>
        <fullName evidence="4">Lipoprotein</fullName>
    </recommendedName>
</protein>
<evidence type="ECO:0000256" key="1">
    <source>
        <dbReference type="SAM" id="SignalP"/>
    </source>
</evidence>
<keyword evidence="1" id="KW-0732">Signal</keyword>